<accession>A0A250XIT8</accession>
<sequence>MAALNSGNVTLQAQIQTPHVPGVQPDGGSLLLINFFEPPCASVTSGSAITLGGMHVPLQSCALTLPSVGIADLSFSVDVSRGCTNQCIGALLSVVQLPDYTSLDQPLPPALPPPGMQQGPSETGSHCPCWETPDALGLCSGIQVPITLTTQPEWVF</sequence>
<dbReference type="Proteomes" id="UP000232323">
    <property type="component" value="Unassembled WGS sequence"/>
</dbReference>
<evidence type="ECO:0000313" key="3">
    <source>
        <dbReference type="Proteomes" id="UP000232323"/>
    </source>
</evidence>
<feature type="compositionally biased region" description="Pro residues" evidence="1">
    <location>
        <begin position="106"/>
        <end position="115"/>
    </location>
</feature>
<organism evidence="2 3">
    <name type="scientific">Chlamydomonas eustigma</name>
    <dbReference type="NCBI Taxonomy" id="1157962"/>
    <lineage>
        <taxon>Eukaryota</taxon>
        <taxon>Viridiplantae</taxon>
        <taxon>Chlorophyta</taxon>
        <taxon>core chlorophytes</taxon>
        <taxon>Chlorophyceae</taxon>
        <taxon>CS clade</taxon>
        <taxon>Chlamydomonadales</taxon>
        <taxon>Chlamydomonadaceae</taxon>
        <taxon>Chlamydomonas</taxon>
    </lineage>
</organism>
<name>A0A250XIT8_9CHLO</name>
<feature type="region of interest" description="Disordered" evidence="1">
    <location>
        <begin position="105"/>
        <end position="125"/>
    </location>
</feature>
<proteinExistence type="predicted"/>
<dbReference type="AlphaFoldDB" id="A0A250XIT8"/>
<evidence type="ECO:0000256" key="1">
    <source>
        <dbReference type="SAM" id="MobiDB-lite"/>
    </source>
</evidence>
<comment type="caution">
    <text evidence="2">The sequence shown here is derived from an EMBL/GenBank/DDBJ whole genome shotgun (WGS) entry which is preliminary data.</text>
</comment>
<dbReference type="EMBL" id="BEGY01000088">
    <property type="protein sequence ID" value="GAX82936.1"/>
    <property type="molecule type" value="Genomic_DNA"/>
</dbReference>
<keyword evidence="3" id="KW-1185">Reference proteome</keyword>
<gene>
    <name evidence="2" type="ORF">CEUSTIGMA_g10363.t1</name>
</gene>
<evidence type="ECO:0000313" key="2">
    <source>
        <dbReference type="EMBL" id="GAX82936.1"/>
    </source>
</evidence>
<protein>
    <submittedName>
        <fullName evidence="2">Uncharacterized protein</fullName>
    </submittedName>
</protein>
<reference evidence="2 3" key="1">
    <citation type="submission" date="2017-08" db="EMBL/GenBank/DDBJ databases">
        <title>Acidophilic green algal genome provides insights into adaptation to an acidic environment.</title>
        <authorList>
            <person name="Hirooka S."/>
            <person name="Hirose Y."/>
            <person name="Kanesaki Y."/>
            <person name="Higuchi S."/>
            <person name="Fujiwara T."/>
            <person name="Onuma R."/>
            <person name="Era A."/>
            <person name="Ohbayashi R."/>
            <person name="Uzuka A."/>
            <person name="Nozaki H."/>
            <person name="Yoshikawa H."/>
            <person name="Miyagishima S.Y."/>
        </authorList>
    </citation>
    <scope>NUCLEOTIDE SEQUENCE [LARGE SCALE GENOMIC DNA]</scope>
    <source>
        <strain evidence="2 3">NIES-2499</strain>
    </source>
</reference>